<name>A0ABR2R9K2_9ROSI</name>
<protein>
    <submittedName>
        <fullName evidence="2">Uncharacterized protein</fullName>
    </submittedName>
</protein>
<keyword evidence="3" id="KW-1185">Reference proteome</keyword>
<proteinExistence type="predicted"/>
<feature type="compositionally biased region" description="Acidic residues" evidence="1">
    <location>
        <begin position="317"/>
        <end position="333"/>
    </location>
</feature>
<reference evidence="2 3" key="1">
    <citation type="journal article" date="2024" name="G3 (Bethesda)">
        <title>Genome assembly of Hibiscus sabdariffa L. provides insights into metabolisms of medicinal natural products.</title>
        <authorList>
            <person name="Kim T."/>
        </authorList>
    </citation>
    <scope>NUCLEOTIDE SEQUENCE [LARGE SCALE GENOMIC DNA]</scope>
    <source>
        <strain evidence="2">TK-2024</strain>
        <tissue evidence="2">Old leaves</tissue>
    </source>
</reference>
<evidence type="ECO:0000313" key="2">
    <source>
        <dbReference type="EMBL" id="KAK9009615.1"/>
    </source>
</evidence>
<feature type="region of interest" description="Disordered" evidence="1">
    <location>
        <begin position="271"/>
        <end position="333"/>
    </location>
</feature>
<comment type="caution">
    <text evidence="2">The sequence shown here is derived from an EMBL/GenBank/DDBJ whole genome shotgun (WGS) entry which is preliminary data.</text>
</comment>
<sequence length="333" mass="36555">MGRTRHACGSGGDKANSPGSLGEFDANSPGDPGDLAENGWRQDKLARRSWRVCLVSSKAESPALYVYFDGDYTGDDCGENFESTNFVSLKFIPRITIAALFSKIKRLVPSGNTKTLKTLYYRFQTSMVPVSYATMTIQTQEDVEAMVDTHHGNGVDICELYADFQISSSSKDSYQDFSFPPYSATPCDNFGFPSFSTPSFQHFEHGSSSTQPPRHSSSNFLDLQIGQNYNVQSPFVEDHPRTTHGSSLAMGRHSCAASFDLNIPPYDNRHDFSGQTTFQSDPTLTLDDEGYSSPEEPIQELGPDGSEIGLFTTPIDADADVDSDSSNEDDNPQ</sequence>
<dbReference type="EMBL" id="JBBPBN010000024">
    <property type="protein sequence ID" value="KAK9009615.1"/>
    <property type="molecule type" value="Genomic_DNA"/>
</dbReference>
<feature type="compositionally biased region" description="Polar residues" evidence="1">
    <location>
        <begin position="273"/>
        <end position="283"/>
    </location>
</feature>
<feature type="region of interest" description="Disordered" evidence="1">
    <location>
        <begin position="1"/>
        <end position="39"/>
    </location>
</feature>
<accession>A0ABR2R9K2</accession>
<gene>
    <name evidence="2" type="ORF">V6N11_036145</name>
</gene>
<evidence type="ECO:0000256" key="1">
    <source>
        <dbReference type="SAM" id="MobiDB-lite"/>
    </source>
</evidence>
<evidence type="ECO:0000313" key="3">
    <source>
        <dbReference type="Proteomes" id="UP001396334"/>
    </source>
</evidence>
<organism evidence="2 3">
    <name type="scientific">Hibiscus sabdariffa</name>
    <name type="common">roselle</name>
    <dbReference type="NCBI Taxonomy" id="183260"/>
    <lineage>
        <taxon>Eukaryota</taxon>
        <taxon>Viridiplantae</taxon>
        <taxon>Streptophyta</taxon>
        <taxon>Embryophyta</taxon>
        <taxon>Tracheophyta</taxon>
        <taxon>Spermatophyta</taxon>
        <taxon>Magnoliopsida</taxon>
        <taxon>eudicotyledons</taxon>
        <taxon>Gunneridae</taxon>
        <taxon>Pentapetalae</taxon>
        <taxon>rosids</taxon>
        <taxon>malvids</taxon>
        <taxon>Malvales</taxon>
        <taxon>Malvaceae</taxon>
        <taxon>Malvoideae</taxon>
        <taxon>Hibiscus</taxon>
    </lineage>
</organism>
<dbReference type="Proteomes" id="UP001396334">
    <property type="component" value="Unassembled WGS sequence"/>
</dbReference>